<dbReference type="GO" id="GO:0003684">
    <property type="term" value="F:damaged DNA binding"/>
    <property type="evidence" value="ECO:0007669"/>
    <property type="project" value="InterPro"/>
</dbReference>
<dbReference type="OrthoDB" id="10262814at2759"/>
<feature type="compositionally biased region" description="Basic and acidic residues" evidence="8">
    <location>
        <begin position="277"/>
        <end position="296"/>
    </location>
</feature>
<dbReference type="AlphaFoldDB" id="A0A8T2V7K9"/>
<comment type="similarity">
    <text evidence="2">Belongs to the ERCC1/RAD10/SWI10 family.</text>
</comment>
<gene>
    <name evidence="10" type="ORF">KP509_03G060000</name>
</gene>
<reference evidence="10" key="1">
    <citation type="submission" date="2021-08" db="EMBL/GenBank/DDBJ databases">
        <title>WGS assembly of Ceratopteris richardii.</title>
        <authorList>
            <person name="Marchant D.B."/>
            <person name="Chen G."/>
            <person name="Jenkins J."/>
            <person name="Shu S."/>
            <person name="Leebens-Mack J."/>
            <person name="Grimwood J."/>
            <person name="Schmutz J."/>
            <person name="Soltis P."/>
            <person name="Soltis D."/>
            <person name="Chen Z.-H."/>
        </authorList>
    </citation>
    <scope>NUCLEOTIDE SEQUENCE</scope>
    <source>
        <strain evidence="10">Whitten #5841</strain>
        <tissue evidence="10">Leaf</tissue>
    </source>
</reference>
<dbReference type="InterPro" id="IPR004579">
    <property type="entry name" value="ERCC1/RAD10/SWI10"/>
</dbReference>
<evidence type="ECO:0000256" key="8">
    <source>
        <dbReference type="SAM" id="MobiDB-lite"/>
    </source>
</evidence>
<evidence type="ECO:0000256" key="5">
    <source>
        <dbReference type="ARBA" id="ARBA00023204"/>
    </source>
</evidence>
<evidence type="ECO:0000256" key="1">
    <source>
        <dbReference type="ARBA" id="ARBA00004123"/>
    </source>
</evidence>
<feature type="domain" description="ERCC1-like central" evidence="9">
    <location>
        <begin position="8"/>
        <end position="120"/>
    </location>
</feature>
<dbReference type="Gene3D" id="1.10.150.20">
    <property type="entry name" value="5' to 3' exonuclease, C-terminal subdomain"/>
    <property type="match status" value="1"/>
</dbReference>
<feature type="compositionally biased region" description="Polar residues" evidence="8">
    <location>
        <begin position="219"/>
        <end position="229"/>
    </location>
</feature>
<dbReference type="CDD" id="cd22325">
    <property type="entry name" value="ERCC1_C-like"/>
    <property type="match status" value="1"/>
</dbReference>
<dbReference type="InterPro" id="IPR011335">
    <property type="entry name" value="Restrct_endonuc-II-like"/>
</dbReference>
<dbReference type="InterPro" id="IPR047260">
    <property type="entry name" value="ERCC1-like_central_dom"/>
</dbReference>
<evidence type="ECO:0000256" key="3">
    <source>
        <dbReference type="ARBA" id="ARBA00022763"/>
    </source>
</evidence>
<dbReference type="GO" id="GO:0000110">
    <property type="term" value="C:nucleotide-excision repair factor 1 complex"/>
    <property type="evidence" value="ECO:0007669"/>
    <property type="project" value="TreeGrafter"/>
</dbReference>
<evidence type="ECO:0000256" key="6">
    <source>
        <dbReference type="ARBA" id="ARBA00023242"/>
    </source>
</evidence>
<dbReference type="FunFam" id="1.10.150.20:FF:000017">
    <property type="entry name" value="DNA excision repair protein ERCC-1"/>
    <property type="match status" value="1"/>
</dbReference>
<protein>
    <recommendedName>
        <fullName evidence="7">DNA excision repair protein ERCC-1</fullName>
    </recommendedName>
</protein>
<keyword evidence="5" id="KW-0234">DNA repair</keyword>
<dbReference type="GO" id="GO:0006289">
    <property type="term" value="P:nucleotide-excision repair"/>
    <property type="evidence" value="ECO:0007669"/>
    <property type="project" value="UniProtKB-ARBA"/>
</dbReference>
<name>A0A8T2V7K9_CERRI</name>
<accession>A0A8T2V7K9</accession>
<dbReference type="Gene3D" id="3.40.50.10130">
    <property type="match status" value="1"/>
</dbReference>
<evidence type="ECO:0000256" key="7">
    <source>
        <dbReference type="ARBA" id="ARBA00071993"/>
    </source>
</evidence>
<dbReference type="GO" id="GO:0070522">
    <property type="term" value="C:ERCC4-ERCC1 complex"/>
    <property type="evidence" value="ECO:0007669"/>
    <property type="project" value="TreeGrafter"/>
</dbReference>
<evidence type="ECO:0000256" key="4">
    <source>
        <dbReference type="ARBA" id="ARBA00023125"/>
    </source>
</evidence>
<keyword evidence="6" id="KW-0539">Nucleus</keyword>
<dbReference type="SUPFAM" id="SSF52980">
    <property type="entry name" value="Restriction endonuclease-like"/>
    <property type="match status" value="1"/>
</dbReference>
<feature type="region of interest" description="Disordered" evidence="8">
    <location>
        <begin position="214"/>
        <end position="302"/>
    </location>
</feature>
<organism evidence="10 11">
    <name type="scientific">Ceratopteris richardii</name>
    <name type="common">Triangle waterfern</name>
    <dbReference type="NCBI Taxonomy" id="49495"/>
    <lineage>
        <taxon>Eukaryota</taxon>
        <taxon>Viridiplantae</taxon>
        <taxon>Streptophyta</taxon>
        <taxon>Embryophyta</taxon>
        <taxon>Tracheophyta</taxon>
        <taxon>Polypodiopsida</taxon>
        <taxon>Polypodiidae</taxon>
        <taxon>Polypodiales</taxon>
        <taxon>Pteridineae</taxon>
        <taxon>Pteridaceae</taxon>
        <taxon>Parkerioideae</taxon>
        <taxon>Ceratopteris</taxon>
    </lineage>
</organism>
<dbReference type="EMBL" id="CM035408">
    <property type="protein sequence ID" value="KAH7441873.1"/>
    <property type="molecule type" value="Genomic_DNA"/>
</dbReference>
<evidence type="ECO:0000256" key="2">
    <source>
        <dbReference type="ARBA" id="ARBA00008283"/>
    </source>
</evidence>
<dbReference type="Pfam" id="PF03834">
    <property type="entry name" value="Rad10"/>
    <property type="match status" value="1"/>
</dbReference>
<dbReference type="OMA" id="PHCVLVH"/>
<dbReference type="NCBIfam" id="TIGR00597">
    <property type="entry name" value="rad10"/>
    <property type="match status" value="1"/>
</dbReference>
<dbReference type="GO" id="GO:0006302">
    <property type="term" value="P:double-strand break repair"/>
    <property type="evidence" value="ECO:0007669"/>
    <property type="project" value="UniProtKB-ARBA"/>
</dbReference>
<dbReference type="PANTHER" id="PTHR12749">
    <property type="entry name" value="EXCISION REPAIR CROSS-COMPLEMENTING 1 ERCC1"/>
    <property type="match status" value="1"/>
</dbReference>
<dbReference type="SUPFAM" id="SSF47781">
    <property type="entry name" value="RuvA domain 2-like"/>
    <property type="match status" value="1"/>
</dbReference>
<dbReference type="PANTHER" id="PTHR12749:SF0">
    <property type="entry name" value="DNA EXCISION REPAIR PROTEIN ERCC-1"/>
    <property type="match status" value="1"/>
</dbReference>
<dbReference type="InterPro" id="IPR010994">
    <property type="entry name" value="RuvA_2-like"/>
</dbReference>
<comment type="subcellular location">
    <subcellularLocation>
        <location evidence="1">Nucleus</location>
    </subcellularLocation>
</comment>
<evidence type="ECO:0000313" key="10">
    <source>
        <dbReference type="EMBL" id="KAH7441874.1"/>
    </source>
</evidence>
<evidence type="ECO:0000313" key="11">
    <source>
        <dbReference type="Proteomes" id="UP000825935"/>
    </source>
</evidence>
<comment type="caution">
    <text evidence="10">The sequence shown here is derived from an EMBL/GenBank/DDBJ whole genome shotgun (WGS) entry which is preliminary data.</text>
</comment>
<dbReference type="EMBL" id="CM035408">
    <property type="protein sequence ID" value="KAH7441875.1"/>
    <property type="molecule type" value="Genomic_DNA"/>
</dbReference>
<evidence type="ECO:0000259" key="9">
    <source>
        <dbReference type="Pfam" id="PF03834"/>
    </source>
</evidence>
<dbReference type="FunFam" id="3.40.50.10130:FF:000001">
    <property type="entry name" value="DNA excision repair protein ERCC-1"/>
    <property type="match status" value="1"/>
</dbReference>
<keyword evidence="11" id="KW-1185">Reference proteome</keyword>
<proteinExistence type="inferred from homology"/>
<keyword evidence="3" id="KW-0227">DNA damage</keyword>
<dbReference type="EMBL" id="CM035408">
    <property type="protein sequence ID" value="KAH7441874.1"/>
    <property type="molecule type" value="Genomic_DNA"/>
</dbReference>
<sequence>MEQARNAILVSRRQQGNPVLKHVKNVRWVFADIVPDYLLGQSSCALYLSLRYHLLHPDYIYFRIRELQKSFRLRIVLCFVDVEDVIKPLHEVTKIALLHDCTLLCAWSLVECARYLETIKIFENKPADAIQERIDNDYVSRLTSALTSVRHINKTDVLTLGSNFGTLAATMGASMEELARCPGIGERKVKRLYEAFHEPFRRTVRQARLSEMGIVSSGKEGTQKCSESPPSKGAQVDNMKDDLGEEQTSDVPSTKNPEVSVRKALDAAYAKLGGRHNPKESSEEVENFCHQEDESKGNSMDL</sequence>
<dbReference type="GO" id="GO:0006312">
    <property type="term" value="P:mitotic recombination"/>
    <property type="evidence" value="ECO:0007669"/>
    <property type="project" value="TreeGrafter"/>
</dbReference>
<dbReference type="Proteomes" id="UP000825935">
    <property type="component" value="Chromosome 3"/>
</dbReference>
<keyword evidence="4" id="KW-0238">DNA-binding</keyword>
<dbReference type="GO" id="GO:0070914">
    <property type="term" value="P:UV-damage excision repair"/>
    <property type="evidence" value="ECO:0007669"/>
    <property type="project" value="TreeGrafter"/>
</dbReference>
<dbReference type="GO" id="GO:0003697">
    <property type="term" value="F:single-stranded DNA binding"/>
    <property type="evidence" value="ECO:0007669"/>
    <property type="project" value="TreeGrafter"/>
</dbReference>
<dbReference type="Pfam" id="PF14520">
    <property type="entry name" value="HHH_5"/>
    <property type="match status" value="1"/>
</dbReference>